<dbReference type="Pfam" id="PF14292">
    <property type="entry name" value="SusE"/>
    <property type="match status" value="1"/>
</dbReference>
<protein>
    <submittedName>
        <fullName evidence="2">SusE domain-containing protein</fullName>
    </submittedName>
</protein>
<dbReference type="AlphaFoldDB" id="A0A9X3I7G2"/>
<sequence>MKNLNRIFALILLVCLAVVSCKKEERDLNENISLVGTLSLPVNQASIKLTPSNAAASQQFKWTSATPEDGGLILYEVAFDKEGGNFSKPVFKIVSDGGGVQPQVTISHKDLTRIAALCGINSSSTGKVNWTVMASKASNSKVGQEVRTLQLERPAGFAEVPTDLYLTGSATEGGDDFAKAVKFKKLEEGVFELYTSLKAGSYILTDKPAQAGRKFFAEGASIKEGATGITVSGSTKAYYLKYDFNVASVIEVSEVQSVGLYMSAYGNEIGQLNYTSAGIWQSGIIPVVFYQFSWGRDERYKFAVHTASGVKYMGSSNVNNVSPVGQAASYFYLNSVTNDQWNNTYKFNPSADNKNIKATVNLGGDGPYSHTIVTQ</sequence>
<keyword evidence="3" id="KW-1185">Reference proteome</keyword>
<evidence type="ECO:0000313" key="3">
    <source>
        <dbReference type="Proteomes" id="UP001142592"/>
    </source>
</evidence>
<dbReference type="Proteomes" id="UP001142592">
    <property type="component" value="Unassembled WGS sequence"/>
</dbReference>
<feature type="domain" description="SusE outer membrane protein" evidence="1">
    <location>
        <begin position="32"/>
        <end position="132"/>
    </location>
</feature>
<evidence type="ECO:0000313" key="2">
    <source>
        <dbReference type="EMBL" id="MCX3263140.1"/>
    </source>
</evidence>
<accession>A0A9X3I7G2</accession>
<evidence type="ECO:0000259" key="1">
    <source>
        <dbReference type="Pfam" id="PF14292"/>
    </source>
</evidence>
<name>A0A9X3I7G2_9SPHI</name>
<dbReference type="InterPro" id="IPR025970">
    <property type="entry name" value="SusE"/>
</dbReference>
<dbReference type="RefSeq" id="WP_010600435.1">
    <property type="nucleotide sequence ID" value="NZ_JAPJUH010000001.1"/>
</dbReference>
<proteinExistence type="predicted"/>
<dbReference type="EMBL" id="JAPJUH010000001">
    <property type="protein sequence ID" value="MCX3263140.1"/>
    <property type="molecule type" value="Genomic_DNA"/>
</dbReference>
<comment type="caution">
    <text evidence="2">The sequence shown here is derived from an EMBL/GenBank/DDBJ whole genome shotgun (WGS) entry which is preliminary data.</text>
</comment>
<reference evidence="2" key="1">
    <citation type="submission" date="2022-11" db="EMBL/GenBank/DDBJ databases">
        <authorList>
            <person name="Graham C."/>
            <person name="Newman J.D."/>
        </authorList>
    </citation>
    <scope>NUCLEOTIDE SEQUENCE</scope>
    <source>
        <strain evidence="2">DSM 19486</strain>
    </source>
</reference>
<gene>
    <name evidence="2" type="ORF">OQZ29_00140</name>
</gene>
<organism evidence="2 3">
    <name type="scientific">Pedobacter agri</name>
    <dbReference type="NCBI Taxonomy" id="454586"/>
    <lineage>
        <taxon>Bacteria</taxon>
        <taxon>Pseudomonadati</taxon>
        <taxon>Bacteroidota</taxon>
        <taxon>Sphingobacteriia</taxon>
        <taxon>Sphingobacteriales</taxon>
        <taxon>Sphingobacteriaceae</taxon>
        <taxon>Pedobacter</taxon>
    </lineage>
</organism>
<dbReference type="PROSITE" id="PS51257">
    <property type="entry name" value="PROKAR_LIPOPROTEIN"/>
    <property type="match status" value="1"/>
</dbReference>